<dbReference type="InterPro" id="IPR007278">
    <property type="entry name" value="DUF397"/>
</dbReference>
<name>A0A0C2J9N3_9ACTN</name>
<dbReference type="OrthoDB" id="4570646at2"/>
<feature type="domain" description="DUF397" evidence="1">
    <location>
        <begin position="6"/>
        <end position="57"/>
    </location>
</feature>
<dbReference type="EMBL" id="JROO01000028">
    <property type="protein sequence ID" value="KIH98171.1"/>
    <property type="molecule type" value="Genomic_DNA"/>
</dbReference>
<gene>
    <name evidence="2" type="ORF">LP52_14675</name>
</gene>
<reference evidence="3" key="1">
    <citation type="journal article" date="2015" name="Chem. Biol.">
        <title>Structure, bioactivity, and resistance mechanism of streptomonomicin, an unusual lasso Peptide from an understudied halophilic actinomycete.</title>
        <authorList>
            <person name="Metelev M."/>
            <person name="Tietz J.I."/>
            <person name="Melby J.O."/>
            <person name="Blair P.M."/>
            <person name="Zhu L."/>
            <person name="Livnat I."/>
            <person name="Severinov K."/>
            <person name="Mitchell D.A."/>
        </authorList>
    </citation>
    <scope>NUCLEOTIDE SEQUENCE [LARGE SCALE GENOMIC DNA]</scope>
    <source>
        <strain evidence="3">YIM 90003</strain>
    </source>
</reference>
<comment type="caution">
    <text evidence="2">The sequence shown here is derived from an EMBL/GenBank/DDBJ whole genome shotgun (WGS) entry which is preliminary data.</text>
</comment>
<evidence type="ECO:0000259" key="1">
    <source>
        <dbReference type="Pfam" id="PF04149"/>
    </source>
</evidence>
<keyword evidence="3" id="KW-1185">Reference proteome</keyword>
<proteinExistence type="predicted"/>
<dbReference type="RefSeq" id="WP_040274149.1">
    <property type="nucleotide sequence ID" value="NZ_JROO01000028.1"/>
</dbReference>
<dbReference type="AlphaFoldDB" id="A0A0C2J9N3"/>
<evidence type="ECO:0000313" key="3">
    <source>
        <dbReference type="Proteomes" id="UP000031675"/>
    </source>
</evidence>
<protein>
    <recommendedName>
        <fullName evidence="1">DUF397 domain-containing protein</fullName>
    </recommendedName>
</protein>
<accession>A0A0C2J9N3</accession>
<evidence type="ECO:0000313" key="2">
    <source>
        <dbReference type="EMBL" id="KIH98171.1"/>
    </source>
</evidence>
<organism evidence="2 3">
    <name type="scientific">Streptomonospora alba</name>
    <dbReference type="NCBI Taxonomy" id="183763"/>
    <lineage>
        <taxon>Bacteria</taxon>
        <taxon>Bacillati</taxon>
        <taxon>Actinomycetota</taxon>
        <taxon>Actinomycetes</taxon>
        <taxon>Streptosporangiales</taxon>
        <taxon>Nocardiopsidaceae</taxon>
        <taxon>Streptomonospora</taxon>
    </lineage>
</organism>
<sequence length="59" mass="6629">MSGTRKWHKSSYSSGGADNCVEVAEGVQTLVRDTRHREHGHLVFPAQEWQAFLAGIKDF</sequence>
<dbReference type="Pfam" id="PF04149">
    <property type="entry name" value="DUF397"/>
    <property type="match status" value="1"/>
</dbReference>
<dbReference type="Proteomes" id="UP000031675">
    <property type="component" value="Unassembled WGS sequence"/>
</dbReference>
<dbReference type="STRING" id="183763.LP52_14675"/>